<accession>D4H311</accession>
<dbReference type="eggNOG" id="COG0546">
    <property type="taxonomic scope" value="Bacteria"/>
</dbReference>
<sequence length="199" mass="23020">MINTVFFDFGGVIAEEGWQDGLNDIARFHNLDSKKFFDDACDVLWSTGYMYGKATEKELWDGIYSRYELKMSVDEMRGLIFDRFTIRKPMLELVEKIGAKGYRLAILSDQTNWLDEFNEKYGFFSLFEKVYNSYHIGKGKSDQTLFPEVCKDFGAVPAEVLFVDDNAGHIERASNEGLQTVHFTDWKNDITVIEKLLNL</sequence>
<dbReference type="Pfam" id="PF00702">
    <property type="entry name" value="Hydrolase"/>
    <property type="match status" value="1"/>
</dbReference>
<dbReference type="SFLD" id="SFLDG01129">
    <property type="entry name" value="C1.5:_HAD__Beta-PGM__Phosphata"/>
    <property type="match status" value="1"/>
</dbReference>
<organism evidence="1 2">
    <name type="scientific">Denitrovibrio acetiphilus (strain DSM 12809 / NBRC 114555 / N2460)</name>
    <dbReference type="NCBI Taxonomy" id="522772"/>
    <lineage>
        <taxon>Bacteria</taxon>
        <taxon>Pseudomonadati</taxon>
        <taxon>Deferribacterota</taxon>
        <taxon>Deferribacteres</taxon>
        <taxon>Deferribacterales</taxon>
        <taxon>Geovibrionaceae</taxon>
        <taxon>Denitrovibrio</taxon>
    </lineage>
</organism>
<proteinExistence type="predicted"/>
<dbReference type="PaxDb" id="522772-Dacet_2272"/>
<dbReference type="Proteomes" id="UP000002012">
    <property type="component" value="Chromosome"/>
</dbReference>
<dbReference type="EMBL" id="CP001968">
    <property type="protein sequence ID" value="ADD69034.1"/>
    <property type="molecule type" value="Genomic_DNA"/>
</dbReference>
<dbReference type="FunCoup" id="D4H311">
    <property type="interactions" value="22"/>
</dbReference>
<dbReference type="PANTHER" id="PTHR43611:SF3">
    <property type="entry name" value="FLAVIN MONONUCLEOTIDE HYDROLASE 1, CHLOROPLATIC"/>
    <property type="match status" value="1"/>
</dbReference>
<dbReference type="SUPFAM" id="SSF56784">
    <property type="entry name" value="HAD-like"/>
    <property type="match status" value="1"/>
</dbReference>
<dbReference type="InterPro" id="IPR023214">
    <property type="entry name" value="HAD_sf"/>
</dbReference>
<dbReference type="PANTHER" id="PTHR43611">
    <property type="entry name" value="ALPHA-D-GLUCOSE 1-PHOSPHATE PHOSPHATASE"/>
    <property type="match status" value="1"/>
</dbReference>
<dbReference type="KEGG" id="dap:Dacet_2272"/>
<protein>
    <submittedName>
        <fullName evidence="1">HAD-superfamily hydrolase, subfamily IA, variant 3</fullName>
    </submittedName>
</protein>
<dbReference type="RefSeq" id="WP_013011536.1">
    <property type="nucleotide sequence ID" value="NC_013943.1"/>
</dbReference>
<dbReference type="Gene3D" id="1.10.150.240">
    <property type="entry name" value="Putative phosphatase, domain 2"/>
    <property type="match status" value="1"/>
</dbReference>
<dbReference type="Gene3D" id="3.40.50.1000">
    <property type="entry name" value="HAD superfamily/HAD-like"/>
    <property type="match status" value="1"/>
</dbReference>
<name>D4H311_DENA2</name>
<dbReference type="NCBIfam" id="TIGR01509">
    <property type="entry name" value="HAD-SF-IA-v3"/>
    <property type="match status" value="1"/>
</dbReference>
<dbReference type="GO" id="GO:0016787">
    <property type="term" value="F:hydrolase activity"/>
    <property type="evidence" value="ECO:0007669"/>
    <property type="project" value="UniProtKB-KW"/>
</dbReference>
<dbReference type="SFLD" id="SFLDS00003">
    <property type="entry name" value="Haloacid_Dehalogenase"/>
    <property type="match status" value="1"/>
</dbReference>
<keyword evidence="2" id="KW-1185">Reference proteome</keyword>
<gene>
    <name evidence="1" type="ordered locus">Dacet_2272</name>
</gene>
<dbReference type="HOGENOM" id="CLU_045011_9_5_0"/>
<dbReference type="AlphaFoldDB" id="D4H311"/>
<dbReference type="InParanoid" id="D4H311"/>
<dbReference type="OrthoDB" id="9788657at2"/>
<evidence type="ECO:0000313" key="1">
    <source>
        <dbReference type="EMBL" id="ADD69034.1"/>
    </source>
</evidence>
<dbReference type="InterPro" id="IPR023198">
    <property type="entry name" value="PGP-like_dom2"/>
</dbReference>
<dbReference type="InterPro" id="IPR006439">
    <property type="entry name" value="HAD-SF_hydro_IA"/>
</dbReference>
<dbReference type="STRING" id="522772.Dacet_2272"/>
<reference evidence="1 2" key="1">
    <citation type="journal article" date="2010" name="Stand. Genomic Sci.">
        <title>Complete genome sequence of Denitrovibrio acetiphilus type strain (N2460).</title>
        <authorList>
            <person name="Kiss H."/>
            <person name="Lang E."/>
            <person name="Lapidus A."/>
            <person name="Copeland A."/>
            <person name="Nolan M."/>
            <person name="Glavina Del Rio T."/>
            <person name="Chen F."/>
            <person name="Lucas S."/>
            <person name="Tice H."/>
            <person name="Cheng J.F."/>
            <person name="Han C."/>
            <person name="Goodwin L."/>
            <person name="Pitluck S."/>
            <person name="Liolios K."/>
            <person name="Pati A."/>
            <person name="Ivanova N."/>
            <person name="Mavromatis K."/>
            <person name="Chen A."/>
            <person name="Palaniappan K."/>
            <person name="Land M."/>
            <person name="Hauser L."/>
            <person name="Chang Y.J."/>
            <person name="Jeffries C.D."/>
            <person name="Detter J.C."/>
            <person name="Brettin T."/>
            <person name="Spring S."/>
            <person name="Rohde M."/>
            <person name="Goker M."/>
            <person name="Woyke T."/>
            <person name="Bristow J."/>
            <person name="Eisen J.A."/>
            <person name="Markowitz V."/>
            <person name="Hugenholtz P."/>
            <person name="Kyrpides N.C."/>
            <person name="Klenk H.P."/>
        </authorList>
    </citation>
    <scope>NUCLEOTIDE SEQUENCE [LARGE SCALE GENOMIC DNA]</scope>
    <source>
        <strain evidence="2">DSM 12809 / NBRC 114555 / N2460</strain>
    </source>
</reference>
<evidence type="ECO:0000313" key="2">
    <source>
        <dbReference type="Proteomes" id="UP000002012"/>
    </source>
</evidence>
<dbReference type="CDD" id="cd02603">
    <property type="entry name" value="HAD_sEH-N_like"/>
    <property type="match status" value="1"/>
</dbReference>
<keyword evidence="1" id="KW-0378">Hydrolase</keyword>
<dbReference type="InterPro" id="IPR036412">
    <property type="entry name" value="HAD-like_sf"/>
</dbReference>